<dbReference type="InterPro" id="IPR029058">
    <property type="entry name" value="AB_hydrolase_fold"/>
</dbReference>
<dbReference type="EMBL" id="CP001340">
    <property type="protein sequence ID" value="ACL94391.1"/>
    <property type="molecule type" value="Genomic_DNA"/>
</dbReference>
<dbReference type="Pfam" id="PF08840">
    <property type="entry name" value="BAAT_C"/>
    <property type="match status" value="1"/>
</dbReference>
<dbReference type="InterPro" id="IPR014940">
    <property type="entry name" value="BAAT_C"/>
</dbReference>
<dbReference type="PROSITE" id="PS51257">
    <property type="entry name" value="PROKAR_LIPOPROTEIN"/>
    <property type="match status" value="1"/>
</dbReference>
<reference evidence="4 5" key="1">
    <citation type="journal article" date="2010" name="J. Bacteriol.">
        <title>The genetic basis of laboratory adaptation in Caulobacter crescentus.</title>
        <authorList>
            <person name="Marks M.E."/>
            <person name="Castro-Rojas C.M."/>
            <person name="Teiling C."/>
            <person name="Du L."/>
            <person name="Kapatral V."/>
            <person name="Walunas T.L."/>
            <person name="Crosson S."/>
        </authorList>
    </citation>
    <scope>NUCLEOTIDE SEQUENCE [LARGE SCALE GENOMIC DNA]</scope>
    <source>
        <strain evidence="5">NA1000 / CB15N</strain>
    </source>
</reference>
<dbReference type="PIRSF" id="PIRSF016521">
    <property type="entry name" value="Acyl-CoA_hydro"/>
    <property type="match status" value="1"/>
</dbReference>
<dbReference type="PATRIC" id="fig|565050.3.peg.912"/>
<dbReference type="GO" id="GO:0006631">
    <property type="term" value="P:fatty acid metabolic process"/>
    <property type="evidence" value="ECO:0007669"/>
    <property type="project" value="TreeGrafter"/>
</dbReference>
<feature type="signal peptide" evidence="2">
    <location>
        <begin position="1"/>
        <end position="23"/>
    </location>
</feature>
<gene>
    <name evidence="4" type="ordered locus">CCNA_00926</name>
</gene>
<protein>
    <submittedName>
        <fullName evidence="4">Acyl CoA thioesterase</fullName>
    </submittedName>
</protein>
<evidence type="ECO:0000259" key="3">
    <source>
        <dbReference type="Pfam" id="PF08840"/>
    </source>
</evidence>
<dbReference type="AlphaFoldDB" id="A0A0H3C6T9"/>
<feature type="chain" id="PRO_5002605745" evidence="2">
    <location>
        <begin position="24"/>
        <end position="323"/>
    </location>
</feature>
<feature type="active site" description="Charge relay system" evidence="1">
    <location>
        <position position="135"/>
    </location>
</feature>
<keyword evidence="5" id="KW-1185">Reference proteome</keyword>
<dbReference type="KEGG" id="ccs:CCNA_00926"/>
<dbReference type="GO" id="GO:0047617">
    <property type="term" value="F:fatty acyl-CoA hydrolase activity"/>
    <property type="evidence" value="ECO:0007669"/>
    <property type="project" value="TreeGrafter"/>
</dbReference>
<dbReference type="OrthoDB" id="9805123at2"/>
<dbReference type="PANTHER" id="PTHR10824">
    <property type="entry name" value="ACYL-COENZYME A THIOESTERASE-RELATED"/>
    <property type="match status" value="1"/>
</dbReference>
<dbReference type="GO" id="GO:0006637">
    <property type="term" value="P:acyl-CoA metabolic process"/>
    <property type="evidence" value="ECO:0007669"/>
    <property type="project" value="InterPro"/>
</dbReference>
<feature type="active site" description="Charge relay system" evidence="1">
    <location>
        <position position="276"/>
    </location>
</feature>
<dbReference type="InterPro" id="IPR016662">
    <property type="entry name" value="Acyl-CoA_thioEstase_long-chain"/>
</dbReference>
<dbReference type="GeneID" id="7329967"/>
<dbReference type="Gene3D" id="3.40.50.1820">
    <property type="entry name" value="alpha/beta hydrolase"/>
    <property type="match status" value="1"/>
</dbReference>
<accession>A0A0H3C6T9</accession>
<dbReference type="PANTHER" id="PTHR10824:SF4">
    <property type="entry name" value="ACYL-COENZYME A THIOESTERASE 1-LIKE"/>
    <property type="match status" value="1"/>
</dbReference>
<feature type="active site" description="Charge relay system" evidence="1">
    <location>
        <position position="241"/>
    </location>
</feature>
<dbReference type="RefSeq" id="YP_002516299.1">
    <property type="nucleotide sequence ID" value="NC_011916.1"/>
</dbReference>
<evidence type="ECO:0000313" key="4">
    <source>
        <dbReference type="EMBL" id="ACL94391.1"/>
    </source>
</evidence>
<dbReference type="RefSeq" id="WP_010918767.1">
    <property type="nucleotide sequence ID" value="NC_011916.1"/>
</dbReference>
<dbReference type="SMR" id="A0A0H3C6T9"/>
<evidence type="ECO:0000256" key="2">
    <source>
        <dbReference type="SAM" id="SignalP"/>
    </source>
</evidence>
<name>A0A0H3C6T9_CAUVN</name>
<organism evidence="4 5">
    <name type="scientific">Caulobacter vibrioides (strain NA1000 / CB15N)</name>
    <name type="common">Caulobacter crescentus</name>
    <dbReference type="NCBI Taxonomy" id="565050"/>
    <lineage>
        <taxon>Bacteria</taxon>
        <taxon>Pseudomonadati</taxon>
        <taxon>Pseudomonadota</taxon>
        <taxon>Alphaproteobacteria</taxon>
        <taxon>Caulobacterales</taxon>
        <taxon>Caulobacteraceae</taxon>
        <taxon>Caulobacter</taxon>
    </lineage>
</organism>
<dbReference type="PhylomeDB" id="A0A0H3C6T9"/>
<evidence type="ECO:0000313" key="5">
    <source>
        <dbReference type="Proteomes" id="UP000001364"/>
    </source>
</evidence>
<dbReference type="Proteomes" id="UP000001364">
    <property type="component" value="Chromosome"/>
</dbReference>
<sequence>MRAFTLTASAIAALLLGCGSASAAPDCAPRAPTATTAKEVGEQGLVAQFLQPTTPGKHPALLILGGSEGGSAGVRQLAKPFAEQGYAVLALSYFAAPGLPATAEELPLEYFDRAVAWLAAQPSVDPKAIGVYGVSKGAEASLLVASRNPALKAAGAGVGTSFVWQGISTTGGAAKSSWTLAGKPVDYLPYGPGVRFDPSNYMAFIYGLYDTGLKAADAHPQAAIPVEKIHGPVMLISGRADAMWSSSAMSDAVVARLKAKGFAHKVSHLAYPDAGHTAGMPALMGGSDKGADEAVGGTVEGNRFARTDMWPKLVCFFDGALKR</sequence>
<evidence type="ECO:0000256" key="1">
    <source>
        <dbReference type="PIRSR" id="PIRSR016521-1"/>
    </source>
</evidence>
<keyword evidence="2" id="KW-0732">Signal</keyword>
<feature type="domain" description="BAAT/Acyl-CoA thioester hydrolase C-terminal" evidence="3">
    <location>
        <begin position="107"/>
        <end position="322"/>
    </location>
</feature>
<dbReference type="HOGENOM" id="CLU_029849_0_0_5"/>
<proteinExistence type="predicted"/>
<dbReference type="SUPFAM" id="SSF53474">
    <property type="entry name" value="alpha/beta-Hydrolases"/>
    <property type="match status" value="1"/>
</dbReference>